<dbReference type="AlphaFoldDB" id="A0A6M3MBA4"/>
<accession>A0A6M3MBA4</accession>
<sequence length="108" mass="12481">MSSEEKPKTPWDLARSLNQAIVARILGPMYGVYYPYRKTGDLYVAIEGHPIRCCQCDQDIPFDDSLESWREHIRKHSRRKLVNPIIFVGRDNDGKVHAAQEKLASVRK</sequence>
<proteinExistence type="predicted"/>
<gene>
    <name evidence="1" type="ORF">MM171B01050_0005</name>
</gene>
<protein>
    <submittedName>
        <fullName evidence="1">Uncharacterized protein</fullName>
    </submittedName>
</protein>
<evidence type="ECO:0000313" key="1">
    <source>
        <dbReference type="EMBL" id="QJB02865.1"/>
    </source>
</evidence>
<name>A0A6M3MBA4_9ZZZZ</name>
<dbReference type="EMBL" id="MT143812">
    <property type="protein sequence ID" value="QJB02865.1"/>
    <property type="molecule type" value="Genomic_DNA"/>
</dbReference>
<reference evidence="1" key="1">
    <citation type="submission" date="2020-03" db="EMBL/GenBank/DDBJ databases">
        <title>The deep terrestrial virosphere.</title>
        <authorList>
            <person name="Holmfeldt K."/>
            <person name="Nilsson E."/>
            <person name="Simone D."/>
            <person name="Lopez-Fernandez M."/>
            <person name="Wu X."/>
            <person name="de Brujin I."/>
            <person name="Lundin D."/>
            <person name="Andersson A."/>
            <person name="Bertilsson S."/>
            <person name="Dopson M."/>
        </authorList>
    </citation>
    <scope>NUCLEOTIDE SEQUENCE</scope>
    <source>
        <strain evidence="1">MM171B01050</strain>
    </source>
</reference>
<organism evidence="1">
    <name type="scientific">viral metagenome</name>
    <dbReference type="NCBI Taxonomy" id="1070528"/>
    <lineage>
        <taxon>unclassified sequences</taxon>
        <taxon>metagenomes</taxon>
        <taxon>organismal metagenomes</taxon>
    </lineage>
</organism>